<proteinExistence type="predicted"/>
<feature type="transmembrane region" description="Helical" evidence="1">
    <location>
        <begin position="29"/>
        <end position="52"/>
    </location>
</feature>
<keyword evidence="3" id="KW-1185">Reference proteome</keyword>
<evidence type="ECO:0000313" key="2">
    <source>
        <dbReference type="EMBL" id="MCU7694088.1"/>
    </source>
</evidence>
<keyword evidence="1" id="KW-0472">Membrane</keyword>
<gene>
    <name evidence="2" type="ORF">OD355_06100</name>
</gene>
<dbReference type="AlphaFoldDB" id="A0AAE3IN02"/>
<comment type="caution">
    <text evidence="2">The sequence shown here is derived from an EMBL/GenBank/DDBJ whole genome shotgun (WGS) entry which is preliminary data.</text>
</comment>
<keyword evidence="1" id="KW-1133">Transmembrane helix</keyword>
<keyword evidence="1" id="KW-0812">Transmembrane</keyword>
<sequence length="75" mass="8465">MNYAELTGYIAMTLLVISFIPKQVTSIRIINLVACIFFVIYGILLGVLWPVIISNGLVGLVQLYHLLRRTKKLSE</sequence>
<accession>A0AAE3IN02</accession>
<dbReference type="RefSeq" id="WP_263037574.1">
    <property type="nucleotide sequence ID" value="NZ_JAOTPL010000006.1"/>
</dbReference>
<reference evidence="2" key="1">
    <citation type="submission" date="2022-10" db="EMBL/GenBank/DDBJ databases">
        <authorList>
            <person name="Kim H.S."/>
            <person name="Kim J.-S."/>
            <person name="Suh M.K."/>
            <person name="Eom M.K."/>
            <person name="Lee J.-S."/>
        </authorList>
    </citation>
    <scope>NUCLEOTIDE SEQUENCE</scope>
    <source>
        <strain evidence="2">LIP-5</strain>
    </source>
</reference>
<evidence type="ECO:0000256" key="1">
    <source>
        <dbReference type="SAM" id="Phobius"/>
    </source>
</evidence>
<protein>
    <submittedName>
        <fullName evidence="2">Uroporphyrinogen decarboxylase</fullName>
    </submittedName>
</protein>
<organism evidence="2 3">
    <name type="scientific">Haoranjiania flava</name>
    <dbReference type="NCBI Taxonomy" id="1856322"/>
    <lineage>
        <taxon>Bacteria</taxon>
        <taxon>Pseudomonadati</taxon>
        <taxon>Bacteroidota</taxon>
        <taxon>Chitinophagia</taxon>
        <taxon>Chitinophagales</taxon>
        <taxon>Chitinophagaceae</taxon>
        <taxon>Haoranjiania</taxon>
    </lineage>
</organism>
<name>A0AAE3IN02_9BACT</name>
<dbReference type="Proteomes" id="UP001209317">
    <property type="component" value="Unassembled WGS sequence"/>
</dbReference>
<dbReference type="EMBL" id="JAOTPL010000006">
    <property type="protein sequence ID" value="MCU7694088.1"/>
    <property type="molecule type" value="Genomic_DNA"/>
</dbReference>
<evidence type="ECO:0000313" key="3">
    <source>
        <dbReference type="Proteomes" id="UP001209317"/>
    </source>
</evidence>